<gene>
    <name evidence="2" type="ORF">PV662_13195</name>
</gene>
<name>A0ABU4NEZ0_9ACTN</name>
<protein>
    <submittedName>
        <fullName evidence="2">Peptidoglycan-binding domain-containing protein</fullName>
    </submittedName>
</protein>
<keyword evidence="1" id="KW-0732">Signal</keyword>
<evidence type="ECO:0000256" key="1">
    <source>
        <dbReference type="SAM" id="SignalP"/>
    </source>
</evidence>
<organism evidence="2 3">
    <name type="scientific">Streptomyces europaeiscabiei</name>
    <dbReference type="NCBI Taxonomy" id="146819"/>
    <lineage>
        <taxon>Bacteria</taxon>
        <taxon>Bacillati</taxon>
        <taxon>Actinomycetota</taxon>
        <taxon>Actinomycetes</taxon>
        <taxon>Kitasatosporales</taxon>
        <taxon>Streptomycetaceae</taxon>
        <taxon>Streptomyces</taxon>
    </lineage>
</organism>
<evidence type="ECO:0000313" key="3">
    <source>
        <dbReference type="Proteomes" id="UP001271274"/>
    </source>
</evidence>
<comment type="caution">
    <text evidence="2">The sequence shown here is derived from an EMBL/GenBank/DDBJ whole genome shotgun (WGS) entry which is preliminary data.</text>
</comment>
<dbReference type="SUPFAM" id="SSF47090">
    <property type="entry name" value="PGBD-like"/>
    <property type="match status" value="1"/>
</dbReference>
<sequence length="188" mass="19716">MSLRTTRTRLGAGMVAALAAGALAVSAAPASASASAGYINGGGAYSNDFGDEGELSTSSYSNSGATCLWQQILWAEGATESNGTAYDFSDIDGKFGSNTKYATEKLQARWGLSDDGRVGSDTFGYADSKLRYSSGNTGSGEWLRVKYDGRDRNLDLLRATDGKYIIYTSGSQSGGGPVYAAYNDNYCD</sequence>
<keyword evidence="3" id="KW-1185">Reference proteome</keyword>
<dbReference type="InterPro" id="IPR036366">
    <property type="entry name" value="PGBDSf"/>
</dbReference>
<dbReference type="EMBL" id="JARAYU010000003">
    <property type="protein sequence ID" value="MDX3700707.1"/>
    <property type="molecule type" value="Genomic_DNA"/>
</dbReference>
<dbReference type="Gene3D" id="1.10.101.10">
    <property type="entry name" value="PGBD-like superfamily/PGBD"/>
    <property type="match status" value="1"/>
</dbReference>
<feature type="chain" id="PRO_5045884586" evidence="1">
    <location>
        <begin position="28"/>
        <end position="188"/>
    </location>
</feature>
<evidence type="ECO:0000313" key="2">
    <source>
        <dbReference type="EMBL" id="MDX3700707.1"/>
    </source>
</evidence>
<dbReference type="RefSeq" id="WP_046703093.1">
    <property type="nucleotide sequence ID" value="NZ_JARAUR010000245.1"/>
</dbReference>
<dbReference type="PROSITE" id="PS51318">
    <property type="entry name" value="TAT"/>
    <property type="match status" value="1"/>
</dbReference>
<dbReference type="InterPro" id="IPR006311">
    <property type="entry name" value="TAT_signal"/>
</dbReference>
<dbReference type="InterPro" id="IPR036365">
    <property type="entry name" value="PGBD-like_sf"/>
</dbReference>
<dbReference type="Proteomes" id="UP001271274">
    <property type="component" value="Unassembled WGS sequence"/>
</dbReference>
<reference evidence="2 3" key="1">
    <citation type="journal article" date="2023" name="Microb. Genom.">
        <title>Mesoterricola silvestris gen. nov., sp. nov., Mesoterricola sediminis sp. nov., Geothrix oryzae sp. nov., Geothrix edaphica sp. nov., Geothrix rubra sp. nov., and Geothrix limicola sp. nov., six novel members of Acidobacteriota isolated from soils.</title>
        <authorList>
            <person name="Weisberg A.J."/>
            <person name="Pearce E."/>
            <person name="Kramer C.G."/>
            <person name="Chang J.H."/>
            <person name="Clarke C.R."/>
        </authorList>
    </citation>
    <scope>NUCLEOTIDE SEQUENCE [LARGE SCALE GENOMIC DNA]</scope>
    <source>
        <strain evidence="2 3">ID09-01A</strain>
    </source>
</reference>
<feature type="signal peptide" evidence="1">
    <location>
        <begin position="1"/>
        <end position="27"/>
    </location>
</feature>
<accession>A0ABU4NEZ0</accession>
<proteinExistence type="predicted"/>